<gene>
    <name evidence="9" type="primary">bspRIM_1</name>
    <name evidence="9" type="ORF">NCTC10860_02790</name>
</gene>
<evidence type="ECO:0000256" key="1">
    <source>
        <dbReference type="ARBA" id="ARBA00011975"/>
    </source>
</evidence>
<dbReference type="RefSeq" id="WP_115289996.1">
    <property type="nucleotide sequence ID" value="NZ_UGUW01000004.1"/>
</dbReference>
<dbReference type="GO" id="GO:0003677">
    <property type="term" value="F:DNA binding"/>
    <property type="evidence" value="ECO:0007669"/>
    <property type="project" value="TreeGrafter"/>
</dbReference>
<keyword evidence="5" id="KW-0680">Restriction system</keyword>
<dbReference type="SUPFAM" id="SSF53335">
    <property type="entry name" value="S-adenosyl-L-methionine-dependent methyltransferases"/>
    <property type="match status" value="1"/>
</dbReference>
<dbReference type="Proteomes" id="UP000254084">
    <property type="component" value="Unassembled WGS sequence"/>
</dbReference>
<protein>
    <recommendedName>
        <fullName evidence="1">DNA (cytosine-5-)-methyltransferase</fullName>
        <ecNumber evidence="1">2.1.1.37</ecNumber>
    </recommendedName>
</protein>
<dbReference type="GO" id="GO:0009307">
    <property type="term" value="P:DNA restriction-modification system"/>
    <property type="evidence" value="ECO:0007669"/>
    <property type="project" value="UniProtKB-KW"/>
</dbReference>
<dbReference type="GO" id="GO:0032259">
    <property type="term" value="P:methylation"/>
    <property type="evidence" value="ECO:0007669"/>
    <property type="project" value="UniProtKB-KW"/>
</dbReference>
<dbReference type="EMBL" id="UGUW01000004">
    <property type="protein sequence ID" value="SUD60450.1"/>
    <property type="molecule type" value="Genomic_DNA"/>
</dbReference>
<evidence type="ECO:0000313" key="10">
    <source>
        <dbReference type="Proteomes" id="UP000254084"/>
    </source>
</evidence>
<dbReference type="PANTHER" id="PTHR10629:SF52">
    <property type="entry name" value="DNA (CYTOSINE-5)-METHYLTRANSFERASE 1"/>
    <property type="match status" value="1"/>
</dbReference>
<keyword evidence="2 7" id="KW-0489">Methyltransferase</keyword>
<dbReference type="AlphaFoldDB" id="A0A379K6W1"/>
<dbReference type="PRINTS" id="PR00105">
    <property type="entry name" value="C5METTRFRASE"/>
</dbReference>
<dbReference type="NCBIfam" id="TIGR00675">
    <property type="entry name" value="dcm"/>
    <property type="match status" value="1"/>
</dbReference>
<sequence length="532" mass="60432">MSRTHPIQVVDLFAGPGGLGEGFSSYADSQGEAFEIKVSAEMEKSAHSTLQLRAFYRLLKRNQPEDLEEYYSFCETADAAPPYTSRTRDAWRHAELEAQQLELGTTEGNERLDRILKSRLDETKPWVLIGGPPCQAYSIVGRARNRGKQNYRAEDDHRHFLYREYLRIIQKKRPAVFVMENVKGILSSRVAGEQMFPKILQDLADPDAAFGESGNGPKYRICSLVADDIFEDGASPDSIDPANYIIRAENYGIPQARHRVILLGVSEEYFGALGDHQLVPSTGPSIDRVIGRLPPLRSTLTRMKDSPEAWTEVIRQNLEMLSHECSKLTDVPRRLTLAKRLEILASTFSGEGMSNGALRVHRKSDWDGRTGTHLDGWLLDNRLRYWLNHEARGHMESDLRRYIYAAEYAELYEDSPKGHHDFNLPGLEPAHKNWKTGKFSDRFRVQRRGIPSTTITSHIAKDGHYFIHYDPRQCRSLTVREAARLQTFPDNYFFLGNRTQQFHQVGNAVPPLLANQIASVVARIINIGKAAR</sequence>
<reference evidence="9 10" key="1">
    <citation type="submission" date="2018-06" db="EMBL/GenBank/DDBJ databases">
        <authorList>
            <consortium name="Pathogen Informatics"/>
            <person name="Doyle S."/>
        </authorList>
    </citation>
    <scope>NUCLEOTIDE SEQUENCE [LARGE SCALE GENOMIC DNA]</scope>
    <source>
        <strain evidence="9 10">NCTC10860</strain>
    </source>
</reference>
<evidence type="ECO:0000256" key="6">
    <source>
        <dbReference type="ARBA" id="ARBA00047422"/>
    </source>
</evidence>
<evidence type="ECO:0000256" key="5">
    <source>
        <dbReference type="ARBA" id="ARBA00022747"/>
    </source>
</evidence>
<accession>A0A379K6W1</accession>
<dbReference type="Pfam" id="PF00145">
    <property type="entry name" value="DNA_methylase"/>
    <property type="match status" value="2"/>
</dbReference>
<keyword evidence="3 7" id="KW-0808">Transferase</keyword>
<organism evidence="9 10">
    <name type="scientific">Ectopseudomonas oleovorans</name>
    <name type="common">Pseudomonas oleovorans</name>
    <dbReference type="NCBI Taxonomy" id="301"/>
    <lineage>
        <taxon>Bacteria</taxon>
        <taxon>Pseudomonadati</taxon>
        <taxon>Pseudomonadota</taxon>
        <taxon>Gammaproteobacteria</taxon>
        <taxon>Pseudomonadales</taxon>
        <taxon>Pseudomonadaceae</taxon>
        <taxon>Ectopseudomonas</taxon>
    </lineage>
</organism>
<dbReference type="InterPro" id="IPR050390">
    <property type="entry name" value="C5-Methyltransferase"/>
</dbReference>
<dbReference type="Gene3D" id="3.90.120.10">
    <property type="entry name" value="DNA Methylase, subunit A, domain 2"/>
    <property type="match status" value="1"/>
</dbReference>
<evidence type="ECO:0000256" key="7">
    <source>
        <dbReference type="PROSITE-ProRule" id="PRU01016"/>
    </source>
</evidence>
<evidence type="ECO:0000256" key="8">
    <source>
        <dbReference type="RuleBase" id="RU000416"/>
    </source>
</evidence>
<comment type="catalytic activity">
    <reaction evidence="6">
        <text>a 2'-deoxycytidine in DNA + S-adenosyl-L-methionine = a 5-methyl-2'-deoxycytidine in DNA + S-adenosyl-L-homocysteine + H(+)</text>
        <dbReference type="Rhea" id="RHEA:13681"/>
        <dbReference type="Rhea" id="RHEA-COMP:11369"/>
        <dbReference type="Rhea" id="RHEA-COMP:11370"/>
        <dbReference type="ChEBI" id="CHEBI:15378"/>
        <dbReference type="ChEBI" id="CHEBI:57856"/>
        <dbReference type="ChEBI" id="CHEBI:59789"/>
        <dbReference type="ChEBI" id="CHEBI:85452"/>
        <dbReference type="ChEBI" id="CHEBI:85454"/>
        <dbReference type="EC" id="2.1.1.37"/>
    </reaction>
</comment>
<keyword evidence="4 7" id="KW-0949">S-adenosyl-L-methionine</keyword>
<evidence type="ECO:0000256" key="4">
    <source>
        <dbReference type="ARBA" id="ARBA00022691"/>
    </source>
</evidence>
<comment type="similarity">
    <text evidence="7 8">Belongs to the class I-like SAM-binding methyltransferase superfamily. C5-methyltransferase family.</text>
</comment>
<dbReference type="PANTHER" id="PTHR10629">
    <property type="entry name" value="CYTOSINE-SPECIFIC METHYLTRANSFERASE"/>
    <property type="match status" value="1"/>
</dbReference>
<dbReference type="GO" id="GO:0003886">
    <property type="term" value="F:DNA (cytosine-5-)-methyltransferase activity"/>
    <property type="evidence" value="ECO:0007669"/>
    <property type="project" value="UniProtKB-EC"/>
</dbReference>
<name>A0A379K6W1_ECTOL</name>
<dbReference type="EC" id="2.1.1.37" evidence="1"/>
<dbReference type="InterPro" id="IPR029063">
    <property type="entry name" value="SAM-dependent_MTases_sf"/>
</dbReference>
<evidence type="ECO:0000256" key="2">
    <source>
        <dbReference type="ARBA" id="ARBA00022603"/>
    </source>
</evidence>
<feature type="active site" evidence="7">
    <location>
        <position position="134"/>
    </location>
</feature>
<proteinExistence type="inferred from homology"/>
<dbReference type="InterPro" id="IPR001525">
    <property type="entry name" value="C5_MeTfrase"/>
</dbReference>
<dbReference type="Gene3D" id="3.40.50.150">
    <property type="entry name" value="Vaccinia Virus protein VP39"/>
    <property type="match status" value="1"/>
</dbReference>
<dbReference type="GO" id="GO:0044027">
    <property type="term" value="P:negative regulation of gene expression via chromosomal CpG island methylation"/>
    <property type="evidence" value="ECO:0007669"/>
    <property type="project" value="TreeGrafter"/>
</dbReference>
<evidence type="ECO:0000256" key="3">
    <source>
        <dbReference type="ARBA" id="ARBA00022679"/>
    </source>
</evidence>
<evidence type="ECO:0000313" key="9">
    <source>
        <dbReference type="EMBL" id="SUD60450.1"/>
    </source>
</evidence>
<dbReference type="REBASE" id="416274">
    <property type="entry name" value="M.Pol10860ORF2790P"/>
</dbReference>
<dbReference type="PROSITE" id="PS51679">
    <property type="entry name" value="SAM_MT_C5"/>
    <property type="match status" value="1"/>
</dbReference>